<keyword evidence="1" id="KW-1133">Transmembrane helix</keyword>
<gene>
    <name evidence="2" type="ORF">EZS28_007789</name>
</gene>
<dbReference type="Proteomes" id="UP000324800">
    <property type="component" value="Unassembled WGS sequence"/>
</dbReference>
<sequence>MQVFHSDVILLFVVGQYNRIKPIARYATFAIVSTPLFNVIYVLKCFFIVSTKLGMLAIGRANTVGTYLYLYVVQFNYQQICQYFFDHVRIKLNRNEEYPYEPFLVQLREDETSSKNYCYSSSRETFIETILEK</sequence>
<evidence type="ECO:0000256" key="1">
    <source>
        <dbReference type="SAM" id="Phobius"/>
    </source>
</evidence>
<accession>A0A5J4WPZ3</accession>
<dbReference type="EMBL" id="SNRW01001364">
    <property type="protein sequence ID" value="KAA6396686.1"/>
    <property type="molecule type" value="Genomic_DNA"/>
</dbReference>
<name>A0A5J4WPZ3_9EUKA</name>
<reference evidence="2 3" key="1">
    <citation type="submission" date="2019-03" db="EMBL/GenBank/DDBJ databases">
        <title>Single cell metagenomics reveals metabolic interactions within the superorganism composed of flagellate Streblomastix strix and complex community of Bacteroidetes bacteria on its surface.</title>
        <authorList>
            <person name="Treitli S.C."/>
            <person name="Kolisko M."/>
            <person name="Husnik F."/>
            <person name="Keeling P."/>
            <person name="Hampl V."/>
        </authorList>
    </citation>
    <scope>NUCLEOTIDE SEQUENCE [LARGE SCALE GENOMIC DNA]</scope>
    <source>
        <strain evidence="2">ST1C</strain>
    </source>
</reference>
<proteinExistence type="predicted"/>
<keyword evidence="1" id="KW-0472">Membrane</keyword>
<comment type="caution">
    <text evidence="2">The sequence shown here is derived from an EMBL/GenBank/DDBJ whole genome shotgun (WGS) entry which is preliminary data.</text>
</comment>
<organism evidence="2 3">
    <name type="scientific">Streblomastix strix</name>
    <dbReference type="NCBI Taxonomy" id="222440"/>
    <lineage>
        <taxon>Eukaryota</taxon>
        <taxon>Metamonada</taxon>
        <taxon>Preaxostyla</taxon>
        <taxon>Oxymonadida</taxon>
        <taxon>Streblomastigidae</taxon>
        <taxon>Streblomastix</taxon>
    </lineage>
</organism>
<evidence type="ECO:0000313" key="3">
    <source>
        <dbReference type="Proteomes" id="UP000324800"/>
    </source>
</evidence>
<feature type="transmembrane region" description="Helical" evidence="1">
    <location>
        <begin position="23"/>
        <end position="43"/>
    </location>
</feature>
<protein>
    <submittedName>
        <fullName evidence="2">Uncharacterized protein</fullName>
    </submittedName>
</protein>
<evidence type="ECO:0000313" key="2">
    <source>
        <dbReference type="EMBL" id="KAA6396686.1"/>
    </source>
</evidence>
<keyword evidence="1" id="KW-0812">Transmembrane</keyword>
<dbReference type="AlphaFoldDB" id="A0A5J4WPZ3"/>